<reference evidence="1" key="1">
    <citation type="journal article" date="2023" name="IScience">
        <title>Live-bearing cockroach genome reveals convergent evolutionary mechanisms linked to viviparity in insects and beyond.</title>
        <authorList>
            <person name="Fouks B."/>
            <person name="Harrison M.C."/>
            <person name="Mikhailova A.A."/>
            <person name="Marchal E."/>
            <person name="English S."/>
            <person name="Carruthers M."/>
            <person name="Jennings E.C."/>
            <person name="Chiamaka E.L."/>
            <person name="Frigard R.A."/>
            <person name="Pippel M."/>
            <person name="Attardo G.M."/>
            <person name="Benoit J.B."/>
            <person name="Bornberg-Bauer E."/>
            <person name="Tobe S.S."/>
        </authorList>
    </citation>
    <scope>NUCLEOTIDE SEQUENCE</scope>
    <source>
        <strain evidence="1">Stay&amp;Tobe</strain>
    </source>
</reference>
<organism evidence="1 2">
    <name type="scientific">Diploptera punctata</name>
    <name type="common">Pacific beetle cockroach</name>
    <dbReference type="NCBI Taxonomy" id="6984"/>
    <lineage>
        <taxon>Eukaryota</taxon>
        <taxon>Metazoa</taxon>
        <taxon>Ecdysozoa</taxon>
        <taxon>Arthropoda</taxon>
        <taxon>Hexapoda</taxon>
        <taxon>Insecta</taxon>
        <taxon>Pterygota</taxon>
        <taxon>Neoptera</taxon>
        <taxon>Polyneoptera</taxon>
        <taxon>Dictyoptera</taxon>
        <taxon>Blattodea</taxon>
        <taxon>Blaberoidea</taxon>
        <taxon>Blaberidae</taxon>
        <taxon>Diplopterinae</taxon>
        <taxon>Diploptera</taxon>
    </lineage>
</organism>
<name>A0AAD8EQD0_DIPPU</name>
<keyword evidence="2" id="KW-1185">Reference proteome</keyword>
<sequence>TSETLANAVNTAALNLNSSSTIKNNTSTKRRALLLPQEHTYSCNYEIFFRT</sequence>
<feature type="non-terminal residue" evidence="1">
    <location>
        <position position="1"/>
    </location>
</feature>
<accession>A0AAD8EQD0</accession>
<dbReference type="Proteomes" id="UP001233999">
    <property type="component" value="Unassembled WGS sequence"/>
</dbReference>
<dbReference type="AlphaFoldDB" id="A0AAD8EQD0"/>
<protein>
    <submittedName>
        <fullName evidence="1">Uncharacterized protein</fullName>
    </submittedName>
</protein>
<dbReference type="EMBL" id="JASPKZ010001210">
    <property type="protein sequence ID" value="KAJ9598541.1"/>
    <property type="molecule type" value="Genomic_DNA"/>
</dbReference>
<proteinExistence type="predicted"/>
<comment type="caution">
    <text evidence="1">The sequence shown here is derived from an EMBL/GenBank/DDBJ whole genome shotgun (WGS) entry which is preliminary data.</text>
</comment>
<reference evidence="1" key="2">
    <citation type="submission" date="2023-05" db="EMBL/GenBank/DDBJ databases">
        <authorList>
            <person name="Fouks B."/>
        </authorList>
    </citation>
    <scope>NUCLEOTIDE SEQUENCE</scope>
    <source>
        <strain evidence="1">Stay&amp;Tobe</strain>
        <tissue evidence="1">Testes</tissue>
    </source>
</reference>
<evidence type="ECO:0000313" key="1">
    <source>
        <dbReference type="EMBL" id="KAJ9598541.1"/>
    </source>
</evidence>
<gene>
    <name evidence="1" type="ORF">L9F63_010773</name>
</gene>
<evidence type="ECO:0000313" key="2">
    <source>
        <dbReference type="Proteomes" id="UP001233999"/>
    </source>
</evidence>
<feature type="non-terminal residue" evidence="1">
    <location>
        <position position="51"/>
    </location>
</feature>